<dbReference type="RefSeq" id="WP_132875008.1">
    <property type="nucleotide sequence ID" value="NZ_SLXQ01000001.1"/>
</dbReference>
<dbReference type="EMBL" id="SLXQ01000001">
    <property type="protein sequence ID" value="TCP56404.1"/>
    <property type="molecule type" value="Genomic_DNA"/>
</dbReference>
<evidence type="ECO:0000313" key="6">
    <source>
        <dbReference type="Proteomes" id="UP000294911"/>
    </source>
</evidence>
<gene>
    <name evidence="5" type="ORF">EV191_101347</name>
</gene>
<sequence>MTEQESTQFAVDPHDVDFDAFYRGTAPIAGQDLSFDTIPWDIGEAQPRIVELVRTGQLTGPVLDIGCGLGDNTLFLRQEGFDTLGVDGSAAALDMARKRASDQELAADFVQADATTLDGVPQRFNTVLDSALYHCLSTEQRIAYAAALHRVTLPGARLHLYCFADAVPDVIAGIAPVSKRDLEANLGTYWRPRAYELTSYTTAFTLDSLPQQATPVLSLNPEHAGIDEQERLLFPVWHLHAERR</sequence>
<evidence type="ECO:0000256" key="3">
    <source>
        <dbReference type="ARBA" id="ARBA00022691"/>
    </source>
</evidence>
<dbReference type="AlphaFoldDB" id="A0A4R2R3G8"/>
<dbReference type="PANTHER" id="PTHR43464">
    <property type="entry name" value="METHYLTRANSFERASE"/>
    <property type="match status" value="1"/>
</dbReference>
<comment type="caution">
    <text evidence="5">The sequence shown here is derived from an EMBL/GenBank/DDBJ whole genome shotgun (WGS) entry which is preliminary data.</text>
</comment>
<keyword evidence="1 5" id="KW-0489">Methyltransferase</keyword>
<dbReference type="Gene3D" id="3.40.50.150">
    <property type="entry name" value="Vaccinia Virus protein VP39"/>
    <property type="match status" value="1"/>
</dbReference>
<dbReference type="GO" id="GO:0032259">
    <property type="term" value="P:methylation"/>
    <property type="evidence" value="ECO:0007669"/>
    <property type="project" value="UniProtKB-KW"/>
</dbReference>
<reference evidence="5 6" key="1">
    <citation type="submission" date="2019-03" db="EMBL/GenBank/DDBJ databases">
        <title>Genomic Encyclopedia of Type Strains, Phase IV (KMG-IV): sequencing the most valuable type-strain genomes for metagenomic binning, comparative biology and taxonomic classification.</title>
        <authorList>
            <person name="Goeker M."/>
        </authorList>
    </citation>
    <scope>NUCLEOTIDE SEQUENCE [LARGE SCALE GENOMIC DNA]</scope>
    <source>
        <strain evidence="5 6">DSM 45765</strain>
    </source>
</reference>
<dbReference type="InterPro" id="IPR029063">
    <property type="entry name" value="SAM-dependent_MTases_sf"/>
</dbReference>
<organism evidence="5 6">
    <name type="scientific">Tamaricihabitans halophyticus</name>
    <dbReference type="NCBI Taxonomy" id="1262583"/>
    <lineage>
        <taxon>Bacteria</taxon>
        <taxon>Bacillati</taxon>
        <taxon>Actinomycetota</taxon>
        <taxon>Actinomycetes</taxon>
        <taxon>Pseudonocardiales</taxon>
        <taxon>Pseudonocardiaceae</taxon>
        <taxon>Tamaricihabitans</taxon>
    </lineage>
</organism>
<dbReference type="Pfam" id="PF13649">
    <property type="entry name" value="Methyltransf_25"/>
    <property type="match status" value="1"/>
</dbReference>
<dbReference type="Proteomes" id="UP000294911">
    <property type="component" value="Unassembled WGS sequence"/>
</dbReference>
<dbReference type="InterPro" id="IPR041698">
    <property type="entry name" value="Methyltransf_25"/>
</dbReference>
<dbReference type="CDD" id="cd02440">
    <property type="entry name" value="AdoMet_MTases"/>
    <property type="match status" value="1"/>
</dbReference>
<dbReference type="PANTHER" id="PTHR43464:SF19">
    <property type="entry name" value="UBIQUINONE BIOSYNTHESIS O-METHYLTRANSFERASE, MITOCHONDRIAL"/>
    <property type="match status" value="1"/>
</dbReference>
<dbReference type="SUPFAM" id="SSF53335">
    <property type="entry name" value="S-adenosyl-L-methionine-dependent methyltransferases"/>
    <property type="match status" value="1"/>
</dbReference>
<keyword evidence="3" id="KW-0949">S-adenosyl-L-methionine</keyword>
<keyword evidence="6" id="KW-1185">Reference proteome</keyword>
<evidence type="ECO:0000313" key="5">
    <source>
        <dbReference type="EMBL" id="TCP56404.1"/>
    </source>
</evidence>
<keyword evidence="2 5" id="KW-0808">Transferase</keyword>
<evidence type="ECO:0000256" key="2">
    <source>
        <dbReference type="ARBA" id="ARBA00022679"/>
    </source>
</evidence>
<name>A0A4R2R3G8_9PSEU</name>
<protein>
    <submittedName>
        <fullName evidence="5">Methyltransferase family protein</fullName>
    </submittedName>
</protein>
<dbReference type="OrthoDB" id="3825914at2"/>
<evidence type="ECO:0000259" key="4">
    <source>
        <dbReference type="Pfam" id="PF13649"/>
    </source>
</evidence>
<proteinExistence type="predicted"/>
<feature type="domain" description="Methyltransferase" evidence="4">
    <location>
        <begin position="62"/>
        <end position="155"/>
    </location>
</feature>
<accession>A0A4R2R3G8</accession>
<evidence type="ECO:0000256" key="1">
    <source>
        <dbReference type="ARBA" id="ARBA00022603"/>
    </source>
</evidence>
<dbReference type="GO" id="GO:0008168">
    <property type="term" value="F:methyltransferase activity"/>
    <property type="evidence" value="ECO:0007669"/>
    <property type="project" value="UniProtKB-KW"/>
</dbReference>